<dbReference type="AlphaFoldDB" id="B9S3R4"/>
<sequence length="148" mass="16070">MSNFGSSNAFLAWRLLRELAACCDGAAVAPLTALSAPRCLCICVWSVTSRLASCISLSACSYCLCESCYASCCLCRVAHALQLLYDLAEDAGLPCLLRLPCSRELSRLADAPTVALLLWACDDLSVPLLRARAKFSLPQHGLFQRKFF</sequence>
<feature type="chain" id="PRO_5002888993" description="Secreted protein" evidence="1">
    <location>
        <begin position="26"/>
        <end position="148"/>
    </location>
</feature>
<dbReference type="Proteomes" id="UP000008311">
    <property type="component" value="Unassembled WGS sequence"/>
</dbReference>
<evidence type="ECO:0000313" key="3">
    <source>
        <dbReference type="Proteomes" id="UP000008311"/>
    </source>
</evidence>
<accession>B9S3R4</accession>
<dbReference type="InParanoid" id="B9S3R4"/>
<dbReference type="EMBL" id="EQ973861">
    <property type="protein sequence ID" value="EEF41769.1"/>
    <property type="molecule type" value="Genomic_DNA"/>
</dbReference>
<evidence type="ECO:0000313" key="2">
    <source>
        <dbReference type="EMBL" id="EEF41769.1"/>
    </source>
</evidence>
<evidence type="ECO:0008006" key="4">
    <source>
        <dbReference type="Google" id="ProtNLM"/>
    </source>
</evidence>
<evidence type="ECO:0000256" key="1">
    <source>
        <dbReference type="SAM" id="SignalP"/>
    </source>
</evidence>
<name>B9S3R4_RICCO</name>
<protein>
    <recommendedName>
        <fullName evidence="4">Secreted protein</fullName>
    </recommendedName>
</protein>
<organism evidence="2 3">
    <name type="scientific">Ricinus communis</name>
    <name type="common">Castor bean</name>
    <dbReference type="NCBI Taxonomy" id="3988"/>
    <lineage>
        <taxon>Eukaryota</taxon>
        <taxon>Viridiplantae</taxon>
        <taxon>Streptophyta</taxon>
        <taxon>Embryophyta</taxon>
        <taxon>Tracheophyta</taxon>
        <taxon>Spermatophyta</taxon>
        <taxon>Magnoliopsida</taxon>
        <taxon>eudicotyledons</taxon>
        <taxon>Gunneridae</taxon>
        <taxon>Pentapetalae</taxon>
        <taxon>rosids</taxon>
        <taxon>fabids</taxon>
        <taxon>Malpighiales</taxon>
        <taxon>Euphorbiaceae</taxon>
        <taxon>Acalyphoideae</taxon>
        <taxon>Acalypheae</taxon>
        <taxon>Ricinus</taxon>
    </lineage>
</organism>
<keyword evidence="3" id="KW-1185">Reference proteome</keyword>
<feature type="signal peptide" evidence="1">
    <location>
        <begin position="1"/>
        <end position="25"/>
    </location>
</feature>
<reference evidence="3" key="1">
    <citation type="journal article" date="2010" name="Nat. Biotechnol.">
        <title>Draft genome sequence of the oilseed species Ricinus communis.</title>
        <authorList>
            <person name="Chan A.P."/>
            <person name="Crabtree J."/>
            <person name="Zhao Q."/>
            <person name="Lorenzi H."/>
            <person name="Orvis J."/>
            <person name="Puiu D."/>
            <person name="Melake-Berhan A."/>
            <person name="Jones K.M."/>
            <person name="Redman J."/>
            <person name="Chen G."/>
            <person name="Cahoon E.B."/>
            <person name="Gedil M."/>
            <person name="Stanke M."/>
            <person name="Haas B.J."/>
            <person name="Wortman J.R."/>
            <person name="Fraser-Liggett C.M."/>
            <person name="Ravel J."/>
            <person name="Rabinowicz P.D."/>
        </authorList>
    </citation>
    <scope>NUCLEOTIDE SEQUENCE [LARGE SCALE GENOMIC DNA]</scope>
    <source>
        <strain evidence="3">cv. Hale</strain>
    </source>
</reference>
<proteinExistence type="predicted"/>
<keyword evidence="1" id="KW-0732">Signal</keyword>
<gene>
    <name evidence="2" type="ORF">RCOM_1554210</name>
</gene>